<evidence type="ECO:0000313" key="7">
    <source>
        <dbReference type="Proteomes" id="UP000516786"/>
    </source>
</evidence>
<dbReference type="InterPro" id="IPR013785">
    <property type="entry name" value="Aldolase_TIM"/>
</dbReference>
<dbReference type="InterPro" id="IPR007197">
    <property type="entry name" value="rSAM"/>
</dbReference>
<proteinExistence type="predicted"/>
<dbReference type="Proteomes" id="UP000516786">
    <property type="component" value="Chromosome"/>
</dbReference>
<gene>
    <name evidence="6" type="ORF">ID616_14740</name>
</gene>
<evidence type="ECO:0000256" key="3">
    <source>
        <dbReference type="ARBA" id="ARBA00022723"/>
    </source>
</evidence>
<protein>
    <submittedName>
        <fullName evidence="6">Radical SAM protein</fullName>
    </submittedName>
</protein>
<dbReference type="GO" id="GO:0046872">
    <property type="term" value="F:metal ion binding"/>
    <property type="evidence" value="ECO:0007669"/>
    <property type="project" value="UniProtKB-KW"/>
</dbReference>
<dbReference type="EMBL" id="CP061723">
    <property type="protein sequence ID" value="QOD00858.1"/>
    <property type="molecule type" value="Genomic_DNA"/>
</dbReference>
<comment type="cofactor">
    <cofactor evidence="1">
        <name>[4Fe-4S] cluster</name>
        <dbReference type="ChEBI" id="CHEBI:49883"/>
    </cofactor>
</comment>
<dbReference type="SUPFAM" id="SSF102114">
    <property type="entry name" value="Radical SAM enzymes"/>
    <property type="match status" value="1"/>
</dbReference>
<sequence>MELQGHLLYIDITQICGIGCAFCMYADKHKAGMSMELSTLARENLSVLINEPSVKRISISGEGEPLNNAKVFHEILGLSNGGKRFEFITSGFFPHAKMAAFYDETDRIVTANGDTCNIRLSADSHHIEKVKWRAHGFSLDYLNQRQPSGLSFSFRSIDTDRHFTRQYLVQELQHWGVEADFIEVGPLEDMLVVGQQRFGIDYKNLVHPAAGTSKGYLDMHGYIAAIEAKVNKHFTFGSLNQAPQANGMDVTIKPNGDVYLYGIETQRLGNMHFDDLDWPRLEARLLHNPLARALYTQPLTELLRQLEKPDLVSSIIARVNNPYWLVKELANHDGMLQAWEAA</sequence>
<organism evidence="6 7">
    <name type="scientific">Pseudomonas putida</name>
    <name type="common">Arthrobacter siderocapsulatus</name>
    <dbReference type="NCBI Taxonomy" id="303"/>
    <lineage>
        <taxon>Bacteria</taxon>
        <taxon>Pseudomonadati</taxon>
        <taxon>Pseudomonadota</taxon>
        <taxon>Gammaproteobacteria</taxon>
        <taxon>Pseudomonadales</taxon>
        <taxon>Pseudomonadaceae</taxon>
        <taxon>Pseudomonas</taxon>
    </lineage>
</organism>
<evidence type="ECO:0000256" key="2">
    <source>
        <dbReference type="ARBA" id="ARBA00022691"/>
    </source>
</evidence>
<dbReference type="GO" id="GO:0051536">
    <property type="term" value="F:iron-sulfur cluster binding"/>
    <property type="evidence" value="ECO:0007669"/>
    <property type="project" value="UniProtKB-KW"/>
</dbReference>
<dbReference type="AlphaFoldDB" id="A0ABD7BKJ5"/>
<keyword evidence="2" id="KW-0949">S-adenosyl-L-methionine</keyword>
<evidence type="ECO:0000256" key="1">
    <source>
        <dbReference type="ARBA" id="ARBA00001966"/>
    </source>
</evidence>
<reference evidence="6 7" key="1">
    <citation type="submission" date="2020-09" db="EMBL/GenBank/DDBJ databases">
        <title>Co-existence of a novel multidrug-resistance efflux pump with carbapenem resistance gene blaVIM-2 in one megaplasmid in Pseudomonas putida.</title>
        <authorList>
            <person name="Peng K."/>
            <person name="Li R."/>
        </authorList>
    </citation>
    <scope>NUCLEOTIDE SEQUENCE [LARGE SCALE GENOMIC DNA]</scope>
    <source>
        <strain evidence="6 7">ZXPA-20</strain>
    </source>
</reference>
<dbReference type="SFLD" id="SFLDS00029">
    <property type="entry name" value="Radical_SAM"/>
    <property type="match status" value="1"/>
</dbReference>
<dbReference type="InterPro" id="IPR058240">
    <property type="entry name" value="rSAM_sf"/>
</dbReference>
<accession>A0ABD7BKJ5</accession>
<keyword evidence="4" id="KW-0408">Iron</keyword>
<evidence type="ECO:0000256" key="5">
    <source>
        <dbReference type="ARBA" id="ARBA00023014"/>
    </source>
</evidence>
<dbReference type="Gene3D" id="3.20.20.70">
    <property type="entry name" value="Aldolase class I"/>
    <property type="match status" value="1"/>
</dbReference>
<name>A0ABD7BKJ5_PSEPU</name>
<evidence type="ECO:0000256" key="4">
    <source>
        <dbReference type="ARBA" id="ARBA00023004"/>
    </source>
</evidence>
<dbReference type="RefSeq" id="WP_191087806.1">
    <property type="nucleotide sequence ID" value="NZ_CP061723.1"/>
</dbReference>
<keyword evidence="5" id="KW-0411">Iron-sulfur</keyword>
<evidence type="ECO:0000313" key="6">
    <source>
        <dbReference type="EMBL" id="QOD00858.1"/>
    </source>
</evidence>
<keyword evidence="3" id="KW-0479">Metal-binding</keyword>